<dbReference type="AlphaFoldDB" id="A0A3N4LCW0"/>
<protein>
    <submittedName>
        <fullName evidence="1">Uncharacterized protein</fullName>
    </submittedName>
</protein>
<organism evidence="1 2">
    <name type="scientific">Terfezia boudieri ATCC MYA-4762</name>
    <dbReference type="NCBI Taxonomy" id="1051890"/>
    <lineage>
        <taxon>Eukaryota</taxon>
        <taxon>Fungi</taxon>
        <taxon>Dikarya</taxon>
        <taxon>Ascomycota</taxon>
        <taxon>Pezizomycotina</taxon>
        <taxon>Pezizomycetes</taxon>
        <taxon>Pezizales</taxon>
        <taxon>Pezizaceae</taxon>
        <taxon>Terfezia</taxon>
    </lineage>
</organism>
<keyword evidence="2" id="KW-1185">Reference proteome</keyword>
<proteinExistence type="predicted"/>
<dbReference type="InParanoid" id="A0A3N4LCW0"/>
<name>A0A3N4LCW0_9PEZI</name>
<sequence length="160" mass="18264">MARGWFPSLGVRGLSNFKLSWMRLDRVCDTLLCEIYDMKQKNTVETRGQENSYFQISWDVLLLLNAECCLQNAAYRLLLTQWFAEAWEGVYKDHKDLIIRSFQKCGNTVALDGSEDQSINIHGMDGYTVGAIELEEESECSESDSSESELMVQGSHLIFT</sequence>
<dbReference type="Proteomes" id="UP000267821">
    <property type="component" value="Unassembled WGS sequence"/>
</dbReference>
<gene>
    <name evidence="1" type="ORF">L211DRAFT_852252</name>
</gene>
<evidence type="ECO:0000313" key="1">
    <source>
        <dbReference type="EMBL" id="RPB20536.1"/>
    </source>
</evidence>
<reference evidence="1 2" key="1">
    <citation type="journal article" date="2018" name="Nat. Ecol. Evol.">
        <title>Pezizomycetes genomes reveal the molecular basis of ectomycorrhizal truffle lifestyle.</title>
        <authorList>
            <person name="Murat C."/>
            <person name="Payen T."/>
            <person name="Noel B."/>
            <person name="Kuo A."/>
            <person name="Morin E."/>
            <person name="Chen J."/>
            <person name="Kohler A."/>
            <person name="Krizsan K."/>
            <person name="Balestrini R."/>
            <person name="Da Silva C."/>
            <person name="Montanini B."/>
            <person name="Hainaut M."/>
            <person name="Levati E."/>
            <person name="Barry K.W."/>
            <person name="Belfiori B."/>
            <person name="Cichocki N."/>
            <person name="Clum A."/>
            <person name="Dockter R.B."/>
            <person name="Fauchery L."/>
            <person name="Guy J."/>
            <person name="Iotti M."/>
            <person name="Le Tacon F."/>
            <person name="Lindquist E.A."/>
            <person name="Lipzen A."/>
            <person name="Malagnac F."/>
            <person name="Mello A."/>
            <person name="Molinier V."/>
            <person name="Miyauchi S."/>
            <person name="Poulain J."/>
            <person name="Riccioni C."/>
            <person name="Rubini A."/>
            <person name="Sitrit Y."/>
            <person name="Splivallo R."/>
            <person name="Traeger S."/>
            <person name="Wang M."/>
            <person name="Zifcakova L."/>
            <person name="Wipf D."/>
            <person name="Zambonelli A."/>
            <person name="Paolocci F."/>
            <person name="Nowrousian M."/>
            <person name="Ottonello S."/>
            <person name="Baldrian P."/>
            <person name="Spatafora J.W."/>
            <person name="Henrissat B."/>
            <person name="Nagy L.G."/>
            <person name="Aury J.M."/>
            <person name="Wincker P."/>
            <person name="Grigoriev I.V."/>
            <person name="Bonfante P."/>
            <person name="Martin F.M."/>
        </authorList>
    </citation>
    <scope>NUCLEOTIDE SEQUENCE [LARGE SCALE GENOMIC DNA]</scope>
    <source>
        <strain evidence="1 2">ATCC MYA-4762</strain>
    </source>
</reference>
<accession>A0A3N4LCW0</accession>
<dbReference type="EMBL" id="ML121570">
    <property type="protein sequence ID" value="RPB20536.1"/>
    <property type="molecule type" value="Genomic_DNA"/>
</dbReference>
<dbReference type="OrthoDB" id="10035668at2759"/>
<evidence type="ECO:0000313" key="2">
    <source>
        <dbReference type="Proteomes" id="UP000267821"/>
    </source>
</evidence>